<dbReference type="AlphaFoldDB" id="A0A561EHU0"/>
<dbReference type="EMBL" id="VIVR01000001">
    <property type="protein sequence ID" value="TWE15188.1"/>
    <property type="molecule type" value="Genomic_DNA"/>
</dbReference>
<reference evidence="1 2" key="1">
    <citation type="submission" date="2019-06" db="EMBL/GenBank/DDBJ databases">
        <title>Sequencing the genomes of 1000 actinobacteria strains.</title>
        <authorList>
            <person name="Klenk H.-P."/>
        </authorList>
    </citation>
    <scope>NUCLEOTIDE SEQUENCE [LARGE SCALE GENOMIC DNA]</scope>
    <source>
        <strain evidence="1 2">DSM 41649</strain>
    </source>
</reference>
<dbReference type="SUPFAM" id="SSF56059">
    <property type="entry name" value="Glutathione synthetase ATP-binding domain-like"/>
    <property type="match status" value="1"/>
</dbReference>
<sequence>MGELREVMHDRCPQRLLTPARPLEHDEVLRVARPDVVLCRGVPKFLELNISATIYGIPALDRLADAYARLWPGAALTAPAPILAARSALMAALMSRRSGSGGRLLVPTWRSRFGQAAKLGNRRALRAYLRPTVESAASAGLDVVVEDLSRLRTDEHGRLYAGDARVDVVLNWFHTWMITDDSGGVDSIATALAAGTVELFLPETMRLLRSKQVLAWLYEDLDLLPAEDRTLVLSHVPWTAWAGPQQSRTDRDAVVRRALRERADLVLKPANEGSGRGVVFGTDLDDHSWRALVTESARQGTVVLQRRVDGDSVRMPFLDPSSAAQCDLRLPYVLSPFLVGGRICGALVRHVGPDRTGSRVINLGAGAVANTVLLTTRTRDHGSASRRR</sequence>
<dbReference type="Proteomes" id="UP000318416">
    <property type="component" value="Unassembled WGS sequence"/>
</dbReference>
<proteinExistence type="predicted"/>
<gene>
    <name evidence="1" type="ORF">FB465_0064</name>
</gene>
<protein>
    <submittedName>
        <fullName evidence="1">Uncharacterized protein</fullName>
    </submittedName>
</protein>
<evidence type="ECO:0000313" key="2">
    <source>
        <dbReference type="Proteomes" id="UP000318416"/>
    </source>
</evidence>
<evidence type="ECO:0000313" key="1">
    <source>
        <dbReference type="EMBL" id="TWE15188.1"/>
    </source>
</evidence>
<accession>A0A561EHU0</accession>
<organism evidence="1 2">
    <name type="scientific">Kitasatospora atroaurantiaca</name>
    <dbReference type="NCBI Taxonomy" id="285545"/>
    <lineage>
        <taxon>Bacteria</taxon>
        <taxon>Bacillati</taxon>
        <taxon>Actinomycetota</taxon>
        <taxon>Actinomycetes</taxon>
        <taxon>Kitasatosporales</taxon>
        <taxon>Streptomycetaceae</taxon>
        <taxon>Kitasatospora</taxon>
    </lineage>
</organism>
<keyword evidence="2" id="KW-1185">Reference proteome</keyword>
<comment type="caution">
    <text evidence="1">The sequence shown here is derived from an EMBL/GenBank/DDBJ whole genome shotgun (WGS) entry which is preliminary data.</text>
</comment>
<name>A0A561EHU0_9ACTN</name>